<dbReference type="AlphaFoldDB" id="A0A118KEM9"/>
<name>A0A118KEM9_BURCE</name>
<sequence>MSQSLEFDPVVLADYLQTCMPEVRGPMDLQRIGGGQSNPTFFVTFEKGPRLVLRKQPPGELLKSAHAVDREFRILRALRKTDVPVPNALLYCEDREIIGTPFYVMERLDGRVMSNYAMPEIDPGQRRSYLFALAETLAQLHAVDWASVGLADYGKPGNFFARQIDRWTRQWQASKTQDNPDIERLIEWLPNHIPPGDETTIAHGDFRLGNVMFHPTEPRVIAVLDWELSTLGHPLADAAYSSLPWLTEPDVFEGIKGLDLQALHLPAQHEYLAAYLAASGRGDDVLPFHHAFSLFRFAVILEGITARAKAGNAVGDDAVAVGRLSSRFARYAAELIAINKGAQ</sequence>
<dbReference type="Proteomes" id="UP000069001">
    <property type="component" value="Unassembled WGS sequence"/>
</dbReference>
<evidence type="ECO:0000313" key="2">
    <source>
        <dbReference type="EMBL" id="KVK75916.1"/>
    </source>
</evidence>
<proteinExistence type="predicted"/>
<dbReference type="InterPro" id="IPR041726">
    <property type="entry name" value="ACAD10_11_N"/>
</dbReference>
<dbReference type="CDD" id="cd05154">
    <property type="entry name" value="ACAD10_11_N-like"/>
    <property type="match status" value="1"/>
</dbReference>
<dbReference type="InterPro" id="IPR052898">
    <property type="entry name" value="ACAD10-like"/>
</dbReference>
<organism evidence="2 3">
    <name type="scientific">Burkholderia cepacia</name>
    <name type="common">Pseudomonas cepacia</name>
    <dbReference type="NCBI Taxonomy" id="292"/>
    <lineage>
        <taxon>Bacteria</taxon>
        <taxon>Pseudomonadati</taxon>
        <taxon>Pseudomonadota</taxon>
        <taxon>Betaproteobacteria</taxon>
        <taxon>Burkholderiales</taxon>
        <taxon>Burkholderiaceae</taxon>
        <taxon>Burkholderia</taxon>
        <taxon>Burkholderia cepacia complex</taxon>
    </lineage>
</organism>
<comment type="caution">
    <text evidence="2">The sequence shown here is derived from an EMBL/GenBank/DDBJ whole genome shotgun (WGS) entry which is preliminary data.</text>
</comment>
<dbReference type="InterPro" id="IPR002575">
    <property type="entry name" value="Aminoglycoside_PTrfase"/>
</dbReference>
<dbReference type="SUPFAM" id="SSF56112">
    <property type="entry name" value="Protein kinase-like (PK-like)"/>
    <property type="match status" value="1"/>
</dbReference>
<dbReference type="PANTHER" id="PTHR47829">
    <property type="entry name" value="HYDROLASE, PUTATIVE (AFU_ORTHOLOGUE AFUA_1G12880)-RELATED"/>
    <property type="match status" value="1"/>
</dbReference>
<accession>A0A118KEM9</accession>
<feature type="domain" description="Aminoglycoside phosphotransferase" evidence="1">
    <location>
        <begin position="28"/>
        <end position="250"/>
    </location>
</feature>
<dbReference type="Pfam" id="PF01636">
    <property type="entry name" value="APH"/>
    <property type="match status" value="1"/>
</dbReference>
<protein>
    <submittedName>
        <fullName evidence="2">Aminoglycoside phosphotransferase</fullName>
    </submittedName>
</protein>
<dbReference type="RefSeq" id="WP_059731770.1">
    <property type="nucleotide sequence ID" value="NZ_LOYH01000089.1"/>
</dbReference>
<dbReference type="PANTHER" id="PTHR47829:SF3">
    <property type="entry name" value="AMINOGLYCOSIDE PHOSPHOTRANSFERASE DOMAIN-CONTAINING PROTEIN"/>
    <property type="match status" value="1"/>
</dbReference>
<dbReference type="GO" id="GO:0016740">
    <property type="term" value="F:transferase activity"/>
    <property type="evidence" value="ECO:0007669"/>
    <property type="project" value="UniProtKB-KW"/>
</dbReference>
<dbReference type="EMBL" id="LOYH01000089">
    <property type="protein sequence ID" value="KVK75916.1"/>
    <property type="molecule type" value="Genomic_DNA"/>
</dbReference>
<reference evidence="2 3" key="1">
    <citation type="submission" date="2015-11" db="EMBL/GenBank/DDBJ databases">
        <title>Expanding the genomic diversity of Burkholderia species for the development of highly accurate diagnostics.</title>
        <authorList>
            <person name="Sahl J."/>
            <person name="Keim P."/>
            <person name="Wagner D."/>
        </authorList>
    </citation>
    <scope>NUCLEOTIDE SEQUENCE [LARGE SCALE GENOMIC DNA]</scope>
    <source>
        <strain evidence="2 3">MSMB1302</strain>
    </source>
</reference>
<evidence type="ECO:0000259" key="1">
    <source>
        <dbReference type="Pfam" id="PF01636"/>
    </source>
</evidence>
<evidence type="ECO:0000313" key="3">
    <source>
        <dbReference type="Proteomes" id="UP000069001"/>
    </source>
</evidence>
<dbReference type="InterPro" id="IPR011009">
    <property type="entry name" value="Kinase-like_dom_sf"/>
</dbReference>
<gene>
    <name evidence="2" type="ORF">WS90_25025</name>
</gene>
<dbReference type="Gene3D" id="3.30.200.20">
    <property type="entry name" value="Phosphorylase Kinase, domain 1"/>
    <property type="match status" value="1"/>
</dbReference>
<keyword evidence="2" id="KW-0808">Transferase</keyword>
<dbReference type="Gene3D" id="3.90.1200.10">
    <property type="match status" value="1"/>
</dbReference>